<dbReference type="PROSITE" id="PS51188">
    <property type="entry name" value="ZF_CR"/>
    <property type="match status" value="1"/>
</dbReference>
<dbReference type="PANTHER" id="PTHR43096">
    <property type="entry name" value="DNAJ HOMOLOG 1, MITOCHONDRIAL-RELATED"/>
    <property type="match status" value="1"/>
</dbReference>
<reference evidence="9 10" key="1">
    <citation type="journal article" date="2017" name="Nature">
        <title>The Apostasia genome and the evolution of orchids.</title>
        <authorList>
            <person name="Zhang G.Q."/>
            <person name="Liu K.W."/>
            <person name="Li Z."/>
            <person name="Lohaus R."/>
            <person name="Hsiao Y.Y."/>
            <person name="Niu S.C."/>
            <person name="Wang J.Y."/>
            <person name="Lin Y.C."/>
            <person name="Xu Q."/>
            <person name="Chen L.J."/>
            <person name="Yoshida K."/>
            <person name="Fujiwara S."/>
            <person name="Wang Z.W."/>
            <person name="Zhang Y.Q."/>
            <person name="Mitsuda N."/>
            <person name="Wang M."/>
            <person name="Liu G.H."/>
            <person name="Pecoraro L."/>
            <person name="Huang H.X."/>
            <person name="Xiao X.J."/>
            <person name="Lin M."/>
            <person name="Wu X.Y."/>
            <person name="Wu W.L."/>
            <person name="Chen Y.Y."/>
            <person name="Chang S.B."/>
            <person name="Sakamoto S."/>
            <person name="Ohme-Takagi M."/>
            <person name="Yagi M."/>
            <person name="Zeng S.J."/>
            <person name="Shen C.Y."/>
            <person name="Yeh C.M."/>
            <person name="Luo Y.B."/>
            <person name="Tsai W.C."/>
            <person name="Van de Peer Y."/>
            <person name="Liu Z.J."/>
        </authorList>
    </citation>
    <scope>NUCLEOTIDE SEQUENCE [LARGE SCALE GENOMIC DNA]</scope>
    <source>
        <strain evidence="10">cv. Shenzhen</strain>
        <tissue evidence="9">Stem</tissue>
    </source>
</reference>
<evidence type="ECO:0000259" key="8">
    <source>
        <dbReference type="PROSITE" id="PS51188"/>
    </source>
</evidence>
<dbReference type="SUPFAM" id="SSF46565">
    <property type="entry name" value="Chaperone J-domain"/>
    <property type="match status" value="1"/>
</dbReference>
<evidence type="ECO:0000256" key="2">
    <source>
        <dbReference type="ARBA" id="ARBA00022737"/>
    </source>
</evidence>
<proteinExistence type="inferred from homology"/>
<dbReference type="PRINTS" id="PR00625">
    <property type="entry name" value="JDOMAIN"/>
</dbReference>
<dbReference type="GO" id="GO:0051082">
    <property type="term" value="F:unfolded protein binding"/>
    <property type="evidence" value="ECO:0007669"/>
    <property type="project" value="InterPro"/>
</dbReference>
<dbReference type="SUPFAM" id="SSF57938">
    <property type="entry name" value="DnaJ/Hsp40 cysteine-rich domain"/>
    <property type="match status" value="1"/>
</dbReference>
<dbReference type="InterPro" id="IPR001305">
    <property type="entry name" value="HSP_DnaJ_Cys-rich_dom"/>
</dbReference>
<evidence type="ECO:0000256" key="1">
    <source>
        <dbReference type="ARBA" id="ARBA00022723"/>
    </source>
</evidence>
<dbReference type="InterPro" id="IPR012724">
    <property type="entry name" value="DnaJ"/>
</dbReference>
<protein>
    <submittedName>
        <fullName evidence="9">Chaperone protein dnaJ 1, mitochondrial</fullName>
    </submittedName>
</protein>
<keyword evidence="2" id="KW-0677">Repeat</keyword>
<dbReference type="GO" id="GO:0008270">
    <property type="term" value="F:zinc ion binding"/>
    <property type="evidence" value="ECO:0007669"/>
    <property type="project" value="UniProtKB-KW"/>
</dbReference>
<keyword evidence="5" id="KW-0143">Chaperone</keyword>
<dbReference type="InterPro" id="IPR002939">
    <property type="entry name" value="DnaJ_C"/>
</dbReference>
<evidence type="ECO:0000256" key="4">
    <source>
        <dbReference type="ARBA" id="ARBA00022833"/>
    </source>
</evidence>
<feature type="domain" description="J" evidence="7">
    <location>
        <begin position="89"/>
        <end position="152"/>
    </location>
</feature>
<sequence>MRTHGGRLALFFARRPLRSILNADSPASAADLRGLTGSTGAGICSFSRIVADSHLFAGTSGNGSLRRSFFEQCCQNRSFHGTRAMSARDYYDVLGVSKNATASDIKKAYYGLAKKLHPDTNKDDPDAERKFQEVQRAYEVGPDAFEKADSGGGPGGPFGATGSPFDDFFYANGMNDFFKNIFRTGEFGGEDVKVSLDISFMEAVHGCTKTMTFQTDLPCEACDGSGVPPGTKPETCRSCRGSGMIFMQNGPFRMQSTCSKCGGSGKIVKNLCQSCKGHKVVRGVKSIKLDIMPGVDDDDTIKVHGSGGADPEGNKYGDLFVTVKVRQDPVFRREKSDIHVDAVLNVTQAILGGTIQVPTLTGDVVLKVRPGTQPGQKVVLKGKGLKSRNSAFYGNQFVHFNVTIPTNLTNRQRMLIEEFAKEEQGEDFKDATAAGASG</sequence>
<dbReference type="GO" id="GO:0005524">
    <property type="term" value="F:ATP binding"/>
    <property type="evidence" value="ECO:0007669"/>
    <property type="project" value="InterPro"/>
</dbReference>
<dbReference type="Proteomes" id="UP000236161">
    <property type="component" value="Unassembled WGS sequence"/>
</dbReference>
<dbReference type="Pfam" id="PF00684">
    <property type="entry name" value="DnaJ_CXXCXGXG"/>
    <property type="match status" value="1"/>
</dbReference>
<dbReference type="OrthoDB" id="10256793at2759"/>
<name>A0A2I0BF01_9ASPA</name>
<dbReference type="SUPFAM" id="SSF49493">
    <property type="entry name" value="HSP40/DnaJ peptide-binding domain"/>
    <property type="match status" value="2"/>
</dbReference>
<gene>
    <name evidence="9" type="primary">ATJ1</name>
    <name evidence="9" type="ORF">AXF42_Ash007082</name>
</gene>
<dbReference type="EMBL" id="KZ451886">
    <property type="protein sequence ID" value="PKA66385.1"/>
    <property type="molecule type" value="Genomic_DNA"/>
</dbReference>
<evidence type="ECO:0000313" key="9">
    <source>
        <dbReference type="EMBL" id="PKA66385.1"/>
    </source>
</evidence>
<dbReference type="GO" id="GO:0009408">
    <property type="term" value="P:response to heat"/>
    <property type="evidence" value="ECO:0007669"/>
    <property type="project" value="InterPro"/>
</dbReference>
<dbReference type="AlphaFoldDB" id="A0A2I0BF01"/>
<accession>A0A2I0BF01</accession>
<keyword evidence="4 6" id="KW-0862">Zinc</keyword>
<dbReference type="Pfam" id="PF01556">
    <property type="entry name" value="DnaJ_C"/>
    <property type="match status" value="1"/>
</dbReference>
<dbReference type="PANTHER" id="PTHR43096:SF52">
    <property type="entry name" value="DNAJ HOMOLOG 1, MITOCHONDRIAL-RELATED"/>
    <property type="match status" value="1"/>
</dbReference>
<dbReference type="InterPro" id="IPR001623">
    <property type="entry name" value="DnaJ_domain"/>
</dbReference>
<organism evidence="9 10">
    <name type="scientific">Apostasia shenzhenica</name>
    <dbReference type="NCBI Taxonomy" id="1088818"/>
    <lineage>
        <taxon>Eukaryota</taxon>
        <taxon>Viridiplantae</taxon>
        <taxon>Streptophyta</taxon>
        <taxon>Embryophyta</taxon>
        <taxon>Tracheophyta</taxon>
        <taxon>Spermatophyta</taxon>
        <taxon>Magnoliopsida</taxon>
        <taxon>Liliopsida</taxon>
        <taxon>Asparagales</taxon>
        <taxon>Orchidaceae</taxon>
        <taxon>Apostasioideae</taxon>
        <taxon>Apostasia</taxon>
    </lineage>
</organism>
<dbReference type="InterPro" id="IPR036410">
    <property type="entry name" value="HSP_DnaJ_Cys-rich_dom_sf"/>
</dbReference>
<dbReference type="GO" id="GO:0042026">
    <property type="term" value="P:protein refolding"/>
    <property type="evidence" value="ECO:0007669"/>
    <property type="project" value="TreeGrafter"/>
</dbReference>
<dbReference type="GO" id="GO:0005783">
    <property type="term" value="C:endoplasmic reticulum"/>
    <property type="evidence" value="ECO:0007669"/>
    <property type="project" value="UniProtKB-ARBA"/>
</dbReference>
<evidence type="ECO:0000256" key="6">
    <source>
        <dbReference type="PROSITE-ProRule" id="PRU00546"/>
    </source>
</evidence>
<dbReference type="Pfam" id="PF00226">
    <property type="entry name" value="DnaJ"/>
    <property type="match status" value="1"/>
</dbReference>
<evidence type="ECO:0000256" key="3">
    <source>
        <dbReference type="ARBA" id="ARBA00022771"/>
    </source>
</evidence>
<dbReference type="CDD" id="cd10747">
    <property type="entry name" value="DnaJ_C"/>
    <property type="match status" value="1"/>
</dbReference>
<dbReference type="HAMAP" id="MF_01152">
    <property type="entry name" value="DnaJ"/>
    <property type="match status" value="1"/>
</dbReference>
<keyword evidence="1 6" id="KW-0479">Metal-binding</keyword>
<feature type="domain" description="CR-type" evidence="8">
    <location>
        <begin position="206"/>
        <end position="284"/>
    </location>
</feature>
<dbReference type="GO" id="GO:0031072">
    <property type="term" value="F:heat shock protein binding"/>
    <property type="evidence" value="ECO:0007669"/>
    <property type="project" value="InterPro"/>
</dbReference>
<dbReference type="InterPro" id="IPR036869">
    <property type="entry name" value="J_dom_sf"/>
</dbReference>
<dbReference type="SMART" id="SM00271">
    <property type="entry name" value="DnaJ"/>
    <property type="match status" value="1"/>
</dbReference>
<dbReference type="FunFam" id="2.10.230.10:FF:000002">
    <property type="entry name" value="Molecular chaperone DnaJ"/>
    <property type="match status" value="1"/>
</dbReference>
<evidence type="ECO:0000259" key="7">
    <source>
        <dbReference type="PROSITE" id="PS50076"/>
    </source>
</evidence>
<dbReference type="InterPro" id="IPR008971">
    <property type="entry name" value="HSP40/DnaJ_pept-bd"/>
</dbReference>
<dbReference type="Gene3D" id="2.60.260.20">
    <property type="entry name" value="Urease metallochaperone UreE, N-terminal domain"/>
    <property type="match status" value="2"/>
</dbReference>
<dbReference type="PROSITE" id="PS50076">
    <property type="entry name" value="DNAJ_2"/>
    <property type="match status" value="1"/>
</dbReference>
<dbReference type="Gene3D" id="2.10.230.10">
    <property type="entry name" value="Heat shock protein DnaJ, cysteine-rich domain"/>
    <property type="match status" value="1"/>
</dbReference>
<dbReference type="CDD" id="cd10719">
    <property type="entry name" value="DnaJ_zf"/>
    <property type="match status" value="1"/>
</dbReference>
<keyword evidence="3 6" id="KW-0863">Zinc-finger</keyword>
<dbReference type="STRING" id="1088818.A0A2I0BF01"/>
<dbReference type="Gene3D" id="1.10.287.110">
    <property type="entry name" value="DnaJ domain"/>
    <property type="match status" value="1"/>
</dbReference>
<evidence type="ECO:0000313" key="10">
    <source>
        <dbReference type="Proteomes" id="UP000236161"/>
    </source>
</evidence>
<evidence type="ECO:0000256" key="5">
    <source>
        <dbReference type="ARBA" id="ARBA00023186"/>
    </source>
</evidence>
<keyword evidence="10" id="KW-1185">Reference proteome</keyword>
<dbReference type="FunFam" id="2.60.260.20:FF:000005">
    <property type="entry name" value="Chaperone protein dnaJ 1, mitochondrial"/>
    <property type="match status" value="1"/>
</dbReference>
<dbReference type="CDD" id="cd06257">
    <property type="entry name" value="DnaJ"/>
    <property type="match status" value="1"/>
</dbReference>
<feature type="zinc finger region" description="CR-type" evidence="6">
    <location>
        <begin position="206"/>
        <end position="284"/>
    </location>
</feature>